<dbReference type="AlphaFoldDB" id="A0A7W6IN87"/>
<keyword evidence="7 8" id="KW-0472">Membrane</keyword>
<dbReference type="GO" id="GO:0005886">
    <property type="term" value="C:plasma membrane"/>
    <property type="evidence" value="ECO:0007669"/>
    <property type="project" value="UniProtKB-SubCell"/>
</dbReference>
<keyword evidence="6 8" id="KW-1133">Transmembrane helix</keyword>
<keyword evidence="3 8" id="KW-0813">Transport</keyword>
<dbReference type="Gene3D" id="1.20.1720.10">
    <property type="entry name" value="Multidrug resistance protein D"/>
    <property type="match status" value="1"/>
</dbReference>
<dbReference type="PANTHER" id="PTHR23501:SF191">
    <property type="entry name" value="VACUOLAR BASIC AMINO ACID TRANSPORTER 4"/>
    <property type="match status" value="1"/>
</dbReference>
<evidence type="ECO:0000256" key="4">
    <source>
        <dbReference type="ARBA" id="ARBA00022475"/>
    </source>
</evidence>
<dbReference type="CDD" id="cd17320">
    <property type="entry name" value="MFS_MdfA_MDR_like"/>
    <property type="match status" value="1"/>
</dbReference>
<keyword evidence="8" id="KW-0997">Cell inner membrane</keyword>
<dbReference type="GO" id="GO:0042910">
    <property type="term" value="F:xenobiotic transmembrane transporter activity"/>
    <property type="evidence" value="ECO:0007669"/>
    <property type="project" value="InterPro"/>
</dbReference>
<evidence type="ECO:0000313" key="10">
    <source>
        <dbReference type="EMBL" id="MBB4052699.1"/>
    </source>
</evidence>
<dbReference type="InterPro" id="IPR020846">
    <property type="entry name" value="MFS_dom"/>
</dbReference>
<dbReference type="RefSeq" id="WP_183311410.1">
    <property type="nucleotide sequence ID" value="NZ_JACIEW010000005.1"/>
</dbReference>
<evidence type="ECO:0000256" key="3">
    <source>
        <dbReference type="ARBA" id="ARBA00022448"/>
    </source>
</evidence>
<dbReference type="InterPro" id="IPR011701">
    <property type="entry name" value="MFS"/>
</dbReference>
<feature type="transmembrane region" description="Helical" evidence="8">
    <location>
        <begin position="276"/>
        <end position="298"/>
    </location>
</feature>
<evidence type="ECO:0000256" key="5">
    <source>
        <dbReference type="ARBA" id="ARBA00022692"/>
    </source>
</evidence>
<evidence type="ECO:0000259" key="9">
    <source>
        <dbReference type="PROSITE" id="PS50850"/>
    </source>
</evidence>
<proteinExistence type="inferred from homology"/>
<organism evidence="10 11">
    <name type="scientific">Devosia subaequoris</name>
    <dbReference type="NCBI Taxonomy" id="395930"/>
    <lineage>
        <taxon>Bacteria</taxon>
        <taxon>Pseudomonadati</taxon>
        <taxon>Pseudomonadota</taxon>
        <taxon>Alphaproteobacteria</taxon>
        <taxon>Hyphomicrobiales</taxon>
        <taxon>Devosiaceae</taxon>
        <taxon>Devosia</taxon>
    </lineage>
</organism>
<dbReference type="Pfam" id="PF07690">
    <property type="entry name" value="MFS_1"/>
    <property type="match status" value="1"/>
</dbReference>
<evidence type="ECO:0000256" key="8">
    <source>
        <dbReference type="RuleBase" id="RU365088"/>
    </source>
</evidence>
<dbReference type="Proteomes" id="UP000547011">
    <property type="component" value="Unassembled WGS sequence"/>
</dbReference>
<keyword evidence="4" id="KW-1003">Cell membrane</keyword>
<feature type="transmembrane region" description="Helical" evidence="8">
    <location>
        <begin position="310"/>
        <end position="329"/>
    </location>
</feature>
<feature type="transmembrane region" description="Helical" evidence="8">
    <location>
        <begin position="246"/>
        <end position="264"/>
    </location>
</feature>
<feature type="transmembrane region" description="Helical" evidence="8">
    <location>
        <begin position="97"/>
        <end position="118"/>
    </location>
</feature>
<feature type="transmembrane region" description="Helical" evidence="8">
    <location>
        <begin position="44"/>
        <end position="63"/>
    </location>
</feature>
<dbReference type="SUPFAM" id="SSF103473">
    <property type="entry name" value="MFS general substrate transporter"/>
    <property type="match status" value="1"/>
</dbReference>
<comment type="caution">
    <text evidence="10">The sequence shown here is derived from an EMBL/GenBank/DDBJ whole genome shotgun (WGS) entry which is preliminary data.</text>
</comment>
<feature type="transmembrane region" description="Helical" evidence="8">
    <location>
        <begin position="130"/>
        <end position="154"/>
    </location>
</feature>
<dbReference type="NCBIfam" id="TIGR00710">
    <property type="entry name" value="efflux_Bcr_CflA"/>
    <property type="match status" value="1"/>
</dbReference>
<accession>A0A7W6IN87</accession>
<feature type="transmembrane region" description="Helical" evidence="8">
    <location>
        <begin position="70"/>
        <end position="91"/>
    </location>
</feature>
<feature type="transmembrane region" description="Helical" evidence="8">
    <location>
        <begin position="341"/>
        <end position="361"/>
    </location>
</feature>
<evidence type="ECO:0000256" key="6">
    <source>
        <dbReference type="ARBA" id="ARBA00022989"/>
    </source>
</evidence>
<evidence type="ECO:0000256" key="7">
    <source>
        <dbReference type="ARBA" id="ARBA00023136"/>
    </source>
</evidence>
<name>A0A7W6IN87_9HYPH</name>
<dbReference type="PANTHER" id="PTHR23501">
    <property type="entry name" value="MAJOR FACILITATOR SUPERFAMILY"/>
    <property type="match status" value="1"/>
</dbReference>
<gene>
    <name evidence="10" type="ORF">GGR20_002347</name>
</gene>
<keyword evidence="11" id="KW-1185">Reference proteome</keyword>
<dbReference type="GO" id="GO:1990961">
    <property type="term" value="P:xenobiotic detoxification by transmembrane export across the plasma membrane"/>
    <property type="evidence" value="ECO:0007669"/>
    <property type="project" value="InterPro"/>
</dbReference>
<dbReference type="PROSITE" id="PS50850">
    <property type="entry name" value="MFS"/>
    <property type="match status" value="1"/>
</dbReference>
<feature type="transmembrane region" description="Helical" evidence="8">
    <location>
        <begin position="210"/>
        <end position="234"/>
    </location>
</feature>
<sequence>MSPNRTAIIGGLMVTTGPLSLTLYGPALPSIVADLGATDAGGKLTMTVYFAAFAISQLLCGPLSDRFGRLWVGAAFFAIYVLGSLVCVLAPTLEMLLLGRVMQGFGVSAGGAISRAMVRDQFTGMEAVRILTLVNLILTVTPALAPTLGSLIMLAGSWHLMFAIMAAFGVAIITLLAFGARETLPEAARAPLAPRQILRNYADLLRAPDFLLPALMLALAFGGFYGFAALLPFVLIGDIGLTPFQFAMALLIQTGSFIVGNLVAGRLSHRLDGPQLIIVGLVLLGLGGLGFAVAPRLFPESVLAVMAPVSFWMLALPAIGPSATVAAMARYGHIAGAASAMAGFFQMGGGFVASLLAITLFADARAALTVVLPLLAVLTIATATLHRRLYPGQ</sequence>
<dbReference type="EMBL" id="JACIEW010000005">
    <property type="protein sequence ID" value="MBB4052699.1"/>
    <property type="molecule type" value="Genomic_DNA"/>
</dbReference>
<evidence type="ECO:0000256" key="2">
    <source>
        <dbReference type="ARBA" id="ARBA00006236"/>
    </source>
</evidence>
<comment type="similarity">
    <text evidence="2 8">Belongs to the major facilitator superfamily. Bcr/CmlA family.</text>
</comment>
<feature type="transmembrane region" description="Helical" evidence="8">
    <location>
        <begin position="160"/>
        <end position="180"/>
    </location>
</feature>
<evidence type="ECO:0000313" key="11">
    <source>
        <dbReference type="Proteomes" id="UP000547011"/>
    </source>
</evidence>
<comment type="subcellular location">
    <subcellularLocation>
        <location evidence="8">Cell inner membrane</location>
        <topology evidence="8">Multi-pass membrane protein</topology>
    </subcellularLocation>
    <subcellularLocation>
        <location evidence="1">Cell membrane</location>
        <topology evidence="1">Multi-pass membrane protein</topology>
    </subcellularLocation>
</comment>
<keyword evidence="5 8" id="KW-0812">Transmembrane</keyword>
<dbReference type="InterPro" id="IPR036259">
    <property type="entry name" value="MFS_trans_sf"/>
</dbReference>
<protein>
    <recommendedName>
        <fullName evidence="8">Bcr/CflA family efflux transporter</fullName>
    </recommendedName>
</protein>
<dbReference type="InterPro" id="IPR004812">
    <property type="entry name" value="Efflux_drug-R_Bcr/CmlA"/>
</dbReference>
<feature type="transmembrane region" description="Helical" evidence="8">
    <location>
        <begin position="367"/>
        <end position="385"/>
    </location>
</feature>
<reference evidence="10 11" key="1">
    <citation type="submission" date="2020-08" db="EMBL/GenBank/DDBJ databases">
        <title>Genomic Encyclopedia of Type Strains, Phase IV (KMG-IV): sequencing the most valuable type-strain genomes for metagenomic binning, comparative biology and taxonomic classification.</title>
        <authorList>
            <person name="Goeker M."/>
        </authorList>
    </citation>
    <scope>NUCLEOTIDE SEQUENCE [LARGE SCALE GENOMIC DNA]</scope>
    <source>
        <strain evidence="10 11">DSM 23447</strain>
    </source>
</reference>
<feature type="transmembrane region" description="Helical" evidence="8">
    <location>
        <begin position="7"/>
        <end position="24"/>
    </location>
</feature>
<feature type="domain" description="Major facilitator superfamily (MFS) profile" evidence="9">
    <location>
        <begin position="6"/>
        <end position="393"/>
    </location>
</feature>
<evidence type="ECO:0000256" key="1">
    <source>
        <dbReference type="ARBA" id="ARBA00004651"/>
    </source>
</evidence>